<reference evidence="2" key="1">
    <citation type="journal article" date="2015" name="MBio">
        <title>Eco-Evolutionary Dynamics of Episomes among Ecologically Cohesive Bacterial Populations.</title>
        <authorList>
            <person name="Xue H."/>
            <person name="Cordero O.X."/>
            <person name="Camas F.M."/>
            <person name="Trimble W."/>
            <person name="Meyer F."/>
            <person name="Guglielmini J."/>
            <person name="Rocha E.P."/>
            <person name="Polz M.F."/>
        </authorList>
    </citation>
    <scope>NUCLEOTIDE SEQUENCE</scope>
    <source>
        <strain evidence="2">FF_146</strain>
    </source>
</reference>
<dbReference type="PANTHER" id="PTHR38973:SF1">
    <property type="entry name" value="PLASMID PARTITION PROTEIN B"/>
    <property type="match status" value="1"/>
</dbReference>
<evidence type="ECO:0000256" key="1">
    <source>
        <dbReference type="ARBA" id="ARBA00023125"/>
    </source>
</evidence>
<dbReference type="CDD" id="cd16394">
    <property type="entry name" value="sopB_N"/>
    <property type="match status" value="1"/>
</dbReference>
<dbReference type="Gene3D" id="1.10.10.2830">
    <property type="match status" value="1"/>
</dbReference>
<accession>A0A0H3ZLV3</accession>
<evidence type="ECO:0000313" key="2">
    <source>
        <dbReference type="EMBL" id="AKN37183.1"/>
    </source>
</evidence>
<name>A0A0H3ZLV3_9VIBR</name>
<dbReference type="EMBL" id="KP795523">
    <property type="protein sequence ID" value="AKN37183.1"/>
    <property type="molecule type" value="Genomic_DNA"/>
</dbReference>
<dbReference type="PANTHER" id="PTHR38973">
    <property type="entry name" value="PLASMID PARTITIONING CONTROL PROTEIN-RELATED"/>
    <property type="match status" value="1"/>
</dbReference>
<keyword evidence="1" id="KW-0238">DNA-binding</keyword>
<dbReference type="AlphaFoldDB" id="A0A0H3ZLV3"/>
<sequence>MSKRRAAIQAALASKNAAKPTTVPSMPSGDIDSVSEAKIDVELNYSKLSDSLDKAGISFSDFLQEHSGIVLSKPERKLTTPSGEIYTVATSYMSYEQLKELCIIDSDNVRDISERTEEALSDIIDEIGMGLQLMPIIAYVDKNGKHSIMEGSRRFASALHRKVGLTVDIFDCKPNLETIRWVVETSDRKKGFSYYEKGKLYTKLMETHNWTQAELERERGYTQQDISLSIAFYSCPAPLLELLPVKTLPQAYVLKFNSATKAVLSKNLLNETIEDLKEAMLGIETVSLDKQSKMVVDKWHDLAKKLSAKKTKSVTPVFESGETKAFVKRTKKGSHITLQGLPRDLEKDVLEAIEKLVNGSKSVSHL</sequence>
<protein>
    <submittedName>
        <fullName evidence="2">Chromosome (Plasmid) partitioning protein ParB</fullName>
    </submittedName>
</protein>
<organism evidence="2">
    <name type="scientific">Vibrio genomosp. F6</name>
    <dbReference type="NCBI Taxonomy" id="723172"/>
    <lineage>
        <taxon>Bacteria</taxon>
        <taxon>Pseudomonadati</taxon>
        <taxon>Pseudomonadota</taxon>
        <taxon>Gammaproteobacteria</taxon>
        <taxon>Vibrionales</taxon>
        <taxon>Vibrionaceae</taxon>
        <taxon>Vibrio</taxon>
    </lineage>
</organism>
<proteinExistence type="predicted"/>
<dbReference type="GO" id="GO:0003677">
    <property type="term" value="F:DNA binding"/>
    <property type="evidence" value="ECO:0007669"/>
    <property type="project" value="UniProtKB-KW"/>
</dbReference>